<dbReference type="EMBL" id="QOUW02000023">
    <property type="protein sequence ID" value="RIW14680.1"/>
    <property type="molecule type" value="Genomic_DNA"/>
</dbReference>
<sequence length="102" mass="11512">METLSKEECQAELKRIETIDALEQELEVAFDKVKDLSPSDLLTLAPKLLVGKTNPLTELGLDPKLVDKAKLVAKANRIIRIERKNQLQKQMSNVIEEAQTNE</sequence>
<dbReference type="Proteomes" id="UP000253437">
    <property type="component" value="Unassembled WGS sequence"/>
</dbReference>
<name>A0A8B3DHD2_VIBHA</name>
<dbReference type="AlphaFoldDB" id="A0A8B3DHD2"/>
<gene>
    <name evidence="1" type="ORF">DS957_008965</name>
</gene>
<evidence type="ECO:0000313" key="1">
    <source>
        <dbReference type="EMBL" id="RIW14680.1"/>
    </source>
</evidence>
<evidence type="ECO:0000313" key="2">
    <source>
        <dbReference type="Proteomes" id="UP000253437"/>
    </source>
</evidence>
<protein>
    <submittedName>
        <fullName evidence="1">Uncharacterized protein</fullName>
    </submittedName>
</protein>
<comment type="caution">
    <text evidence="1">The sequence shown here is derived from an EMBL/GenBank/DDBJ whole genome shotgun (WGS) entry which is preliminary data.</text>
</comment>
<organism evidence="1 2">
    <name type="scientific">Vibrio harveyi</name>
    <name type="common">Beneckea harveyi</name>
    <dbReference type="NCBI Taxonomy" id="669"/>
    <lineage>
        <taxon>Bacteria</taxon>
        <taxon>Pseudomonadati</taxon>
        <taxon>Pseudomonadota</taxon>
        <taxon>Gammaproteobacteria</taxon>
        <taxon>Vibrionales</taxon>
        <taxon>Vibrionaceae</taxon>
        <taxon>Vibrio</taxon>
    </lineage>
</organism>
<dbReference type="RefSeq" id="WP_043037016.1">
    <property type="nucleotide sequence ID" value="NZ_CAKMTR010000046.1"/>
</dbReference>
<proteinExistence type="predicted"/>
<reference evidence="1 2" key="1">
    <citation type="submission" date="2018-08" db="EMBL/GenBank/DDBJ databases">
        <title>Vibrio harveyi strains pathogenic to white snook Centropomus viridis Lockington (1877) and potential probiotic bacteria.</title>
        <authorList>
            <person name="Soto-Rodriguez S."/>
            <person name="Gomez-Gil B."/>
            <person name="Lozano-Olvera R."/>
        </authorList>
    </citation>
    <scope>NUCLEOTIDE SEQUENCE [LARGE SCALE GENOMIC DNA]</scope>
    <source>
        <strain evidence="1 2">CAIM 1508</strain>
    </source>
</reference>
<accession>A0A8B3DHD2</accession>